<evidence type="ECO:0000313" key="5">
    <source>
        <dbReference type="EMBL" id="EFX02243.1"/>
    </source>
</evidence>
<dbReference type="RefSeq" id="XP_014171725.1">
    <property type="nucleotide sequence ID" value="XM_014316250.1"/>
</dbReference>
<sequence>MNGLAIDPWISALPKVELHVHVEGTLSPELRWKLARRNNVPLQYKTYEDLLDSYRITYNHRPELVPDGRPTFFQAYFGGCQVLLEEDDFYELGMELLARAKELNVRYLEPFFDLQAHTRRGVPVEKILNGFHRAQLEGVAQHSVHSNWILTIVRDDPVEDAVAVYEAARPWGRMPGGKGLFHSVGLASNEYDRPPMLFEQVFLWAKRDGLKVTGHCDVDQKDHHEHIHEMIFQVCGGKGADRIDHGLDVYSQPDLMEGLKARKIGLTLCPHAYNRRQATEVLFPKIRRVFDNGVKFCLNSDDPTYMHGVWIDGAMQKAYTYCNFTKKDMVALVRNGVEMSWAEDSIKESIIKELDEILV</sequence>
<name>F0XJR5_GROCL</name>
<dbReference type="GO" id="GO:0043103">
    <property type="term" value="P:hypoxanthine salvage"/>
    <property type="evidence" value="ECO:0007669"/>
    <property type="project" value="TreeGrafter"/>
</dbReference>
<protein>
    <submittedName>
        <fullName evidence="5">Adenosine deaminase</fullName>
    </submittedName>
</protein>
<evidence type="ECO:0000256" key="2">
    <source>
        <dbReference type="ARBA" id="ARBA00022723"/>
    </source>
</evidence>
<accession>F0XJR5</accession>
<dbReference type="InterPro" id="IPR032466">
    <property type="entry name" value="Metal_Hydrolase"/>
</dbReference>
<dbReference type="GO" id="GO:0005829">
    <property type="term" value="C:cytosol"/>
    <property type="evidence" value="ECO:0007669"/>
    <property type="project" value="TreeGrafter"/>
</dbReference>
<dbReference type="SUPFAM" id="SSF51556">
    <property type="entry name" value="Metallo-dependent hydrolases"/>
    <property type="match status" value="1"/>
</dbReference>
<dbReference type="PANTHER" id="PTHR43114">
    <property type="entry name" value="ADENINE DEAMINASE"/>
    <property type="match status" value="1"/>
</dbReference>
<dbReference type="Gene3D" id="3.20.20.140">
    <property type="entry name" value="Metal-dependent hydrolases"/>
    <property type="match status" value="1"/>
</dbReference>
<evidence type="ECO:0000313" key="6">
    <source>
        <dbReference type="Proteomes" id="UP000007796"/>
    </source>
</evidence>
<organism evidence="6">
    <name type="scientific">Grosmannia clavigera (strain kw1407 / UAMH 11150)</name>
    <name type="common">Blue stain fungus</name>
    <name type="synonym">Graphiocladiella clavigera</name>
    <dbReference type="NCBI Taxonomy" id="655863"/>
    <lineage>
        <taxon>Eukaryota</taxon>
        <taxon>Fungi</taxon>
        <taxon>Dikarya</taxon>
        <taxon>Ascomycota</taxon>
        <taxon>Pezizomycotina</taxon>
        <taxon>Sordariomycetes</taxon>
        <taxon>Sordariomycetidae</taxon>
        <taxon>Ophiostomatales</taxon>
        <taxon>Ophiostomataceae</taxon>
        <taxon>Leptographium</taxon>
    </lineage>
</organism>
<dbReference type="STRING" id="655863.F0XJR5"/>
<dbReference type="HOGENOM" id="CLU_039228_7_0_1"/>
<gene>
    <name evidence="5" type="ORF">CMQ_2292</name>
</gene>
<keyword evidence="6" id="KW-1185">Reference proteome</keyword>
<reference evidence="5 6" key="1">
    <citation type="journal article" date="2011" name="Proc. Natl. Acad. Sci. U.S.A.">
        <title>Genome and transcriptome analyses of the mountain pine beetle-fungal symbiont Grosmannia clavigera, a lodgepole pine pathogen.</title>
        <authorList>
            <person name="DiGuistini S."/>
            <person name="Wang Y."/>
            <person name="Liao N.Y."/>
            <person name="Taylor G."/>
            <person name="Tanguay P."/>
            <person name="Feau N."/>
            <person name="Henrissat B."/>
            <person name="Chan S.K."/>
            <person name="Hesse-Orce U."/>
            <person name="Alamouti S.M."/>
            <person name="Tsui C.K.M."/>
            <person name="Docking R.T."/>
            <person name="Levasseur A."/>
            <person name="Haridas S."/>
            <person name="Robertson G."/>
            <person name="Birol I."/>
            <person name="Holt R.A."/>
            <person name="Marra M.A."/>
            <person name="Hamelin R.C."/>
            <person name="Hirst M."/>
            <person name="Jones S.J.M."/>
            <person name="Bohlmann J."/>
            <person name="Breuil C."/>
        </authorList>
    </citation>
    <scope>NUCLEOTIDE SEQUENCE [LARGE SCALE GENOMIC DNA]</scope>
    <source>
        <strain evidence="6">kw1407 / UAMH 11150</strain>
    </source>
</reference>
<keyword evidence="2" id="KW-0479">Metal-binding</keyword>
<dbReference type="GO" id="GO:0000034">
    <property type="term" value="F:adenine deaminase activity"/>
    <property type="evidence" value="ECO:0007669"/>
    <property type="project" value="TreeGrafter"/>
</dbReference>
<dbReference type="Pfam" id="PF00962">
    <property type="entry name" value="A_deaminase"/>
    <property type="match status" value="1"/>
</dbReference>
<evidence type="ECO:0000259" key="4">
    <source>
        <dbReference type="Pfam" id="PF00962"/>
    </source>
</evidence>
<dbReference type="OrthoDB" id="272271at2759"/>
<dbReference type="EMBL" id="GL629782">
    <property type="protein sequence ID" value="EFX02243.1"/>
    <property type="molecule type" value="Genomic_DNA"/>
</dbReference>
<dbReference type="AlphaFoldDB" id="F0XJR5"/>
<dbReference type="GO" id="GO:0046872">
    <property type="term" value="F:metal ion binding"/>
    <property type="evidence" value="ECO:0007669"/>
    <property type="project" value="UniProtKB-KW"/>
</dbReference>
<feature type="domain" description="Adenosine deaminase" evidence="4">
    <location>
        <begin position="14"/>
        <end position="356"/>
    </location>
</feature>
<dbReference type="Proteomes" id="UP000007796">
    <property type="component" value="Unassembled WGS sequence"/>
</dbReference>
<dbReference type="InterPro" id="IPR001365">
    <property type="entry name" value="A_deaminase_dom"/>
</dbReference>
<evidence type="ECO:0000256" key="1">
    <source>
        <dbReference type="ARBA" id="ARBA00001947"/>
    </source>
</evidence>
<proteinExistence type="predicted"/>
<dbReference type="InParanoid" id="F0XJR5"/>
<dbReference type="PANTHER" id="PTHR43114:SF7">
    <property type="entry name" value="ADENOSINE DEAMINASE DOMAIN-CONTAINING PROTEIN"/>
    <property type="match status" value="1"/>
</dbReference>
<dbReference type="GeneID" id="25975265"/>
<keyword evidence="3" id="KW-0378">Hydrolase</keyword>
<evidence type="ECO:0000256" key="3">
    <source>
        <dbReference type="ARBA" id="ARBA00022801"/>
    </source>
</evidence>
<comment type="cofactor">
    <cofactor evidence="1">
        <name>Zn(2+)</name>
        <dbReference type="ChEBI" id="CHEBI:29105"/>
    </cofactor>
</comment>
<dbReference type="eggNOG" id="KOG1097">
    <property type="taxonomic scope" value="Eukaryota"/>
</dbReference>
<dbReference type="InterPro" id="IPR006330">
    <property type="entry name" value="Ado/ade_deaminase"/>
</dbReference>
<dbReference type="GO" id="GO:0006146">
    <property type="term" value="P:adenine catabolic process"/>
    <property type="evidence" value="ECO:0007669"/>
    <property type="project" value="TreeGrafter"/>
</dbReference>